<sequence>MATRLFYQMGMICSVIAFILMFVSFASPYWYKSWTRVHSPFANIGLWHVCLSGFTMPRDPVMKSYVGCWWIHSSEFELVADDIMPAWFRIIQTLCVFTLLCDLCGMVLILVYLLDSPRKRLYDKDRGRMFIVNSILMLVSAFLVFLIALIFAEMSHDSSWMPRPWMNYLSWSYGFCVLSGFFAAFGGMFLFILGLIYKDKDKREEDRLPESAAEMRRREHAERAREKEEEAMTMSAPPGPRTIPPTRFAPPHEREMYGGPPPIAPKPGYRGAEPEAPKVGESFV</sequence>
<accession>A0ABD0J5R0</accession>
<keyword evidence="4 6" id="KW-0472">Membrane</keyword>
<evidence type="ECO:0000313" key="7">
    <source>
        <dbReference type="EMBL" id="KAK7461544.1"/>
    </source>
</evidence>
<feature type="transmembrane region" description="Helical" evidence="6">
    <location>
        <begin position="171"/>
        <end position="197"/>
    </location>
</feature>
<evidence type="ECO:0000256" key="3">
    <source>
        <dbReference type="ARBA" id="ARBA00022989"/>
    </source>
</evidence>
<protein>
    <submittedName>
        <fullName evidence="7">Uncharacterized protein</fullName>
    </submittedName>
</protein>
<keyword evidence="3 6" id="KW-1133">Transmembrane helix</keyword>
<feature type="transmembrane region" description="Helical" evidence="6">
    <location>
        <begin position="130"/>
        <end position="151"/>
    </location>
</feature>
<name>A0ABD0J5R0_9CAEN</name>
<evidence type="ECO:0000256" key="6">
    <source>
        <dbReference type="SAM" id="Phobius"/>
    </source>
</evidence>
<dbReference type="Proteomes" id="UP001519460">
    <property type="component" value="Unassembled WGS sequence"/>
</dbReference>
<evidence type="ECO:0000256" key="1">
    <source>
        <dbReference type="ARBA" id="ARBA00004141"/>
    </source>
</evidence>
<dbReference type="GO" id="GO:0016020">
    <property type="term" value="C:membrane"/>
    <property type="evidence" value="ECO:0007669"/>
    <property type="project" value="UniProtKB-SubCell"/>
</dbReference>
<dbReference type="InterPro" id="IPR004031">
    <property type="entry name" value="PMP22/EMP/MP20/Claudin"/>
</dbReference>
<reference evidence="7 8" key="1">
    <citation type="journal article" date="2023" name="Sci. Data">
        <title>Genome assembly of the Korean intertidal mud-creeper Batillaria attramentaria.</title>
        <authorList>
            <person name="Patra A.K."/>
            <person name="Ho P.T."/>
            <person name="Jun S."/>
            <person name="Lee S.J."/>
            <person name="Kim Y."/>
            <person name="Won Y.J."/>
        </authorList>
    </citation>
    <scope>NUCLEOTIDE SEQUENCE [LARGE SCALE GENOMIC DNA]</scope>
    <source>
        <strain evidence="7">Wonlab-2016</strain>
    </source>
</reference>
<dbReference type="PANTHER" id="PTHR21284">
    <property type="entry name" value="EG:80H7.2 PROTEIN"/>
    <property type="match status" value="1"/>
</dbReference>
<dbReference type="PANTHER" id="PTHR21284:SF12">
    <property type="entry name" value="EG:80H7.2 PROTEIN"/>
    <property type="match status" value="1"/>
</dbReference>
<evidence type="ECO:0000313" key="8">
    <source>
        <dbReference type="Proteomes" id="UP001519460"/>
    </source>
</evidence>
<feature type="transmembrane region" description="Helical" evidence="6">
    <location>
        <begin position="90"/>
        <end position="114"/>
    </location>
</feature>
<evidence type="ECO:0000256" key="5">
    <source>
        <dbReference type="SAM" id="MobiDB-lite"/>
    </source>
</evidence>
<dbReference type="Pfam" id="PF13903">
    <property type="entry name" value="Claudin_2"/>
    <property type="match status" value="1"/>
</dbReference>
<gene>
    <name evidence="7" type="ORF">BaRGS_00038690</name>
</gene>
<organism evidence="7 8">
    <name type="scientific">Batillaria attramentaria</name>
    <dbReference type="NCBI Taxonomy" id="370345"/>
    <lineage>
        <taxon>Eukaryota</taxon>
        <taxon>Metazoa</taxon>
        <taxon>Spiralia</taxon>
        <taxon>Lophotrochozoa</taxon>
        <taxon>Mollusca</taxon>
        <taxon>Gastropoda</taxon>
        <taxon>Caenogastropoda</taxon>
        <taxon>Sorbeoconcha</taxon>
        <taxon>Cerithioidea</taxon>
        <taxon>Batillariidae</taxon>
        <taxon>Batillaria</taxon>
    </lineage>
</organism>
<proteinExistence type="predicted"/>
<feature type="transmembrane region" description="Helical" evidence="6">
    <location>
        <begin position="12"/>
        <end position="31"/>
    </location>
</feature>
<evidence type="ECO:0000256" key="2">
    <source>
        <dbReference type="ARBA" id="ARBA00022692"/>
    </source>
</evidence>
<keyword evidence="8" id="KW-1185">Reference proteome</keyword>
<dbReference type="AlphaFoldDB" id="A0ABD0J5R0"/>
<keyword evidence="2 6" id="KW-0812">Transmembrane</keyword>
<feature type="region of interest" description="Disordered" evidence="5">
    <location>
        <begin position="206"/>
        <end position="284"/>
    </location>
</feature>
<evidence type="ECO:0000256" key="4">
    <source>
        <dbReference type="ARBA" id="ARBA00023136"/>
    </source>
</evidence>
<dbReference type="EMBL" id="JACVVK020000636">
    <property type="protein sequence ID" value="KAK7461544.1"/>
    <property type="molecule type" value="Genomic_DNA"/>
</dbReference>
<feature type="compositionally biased region" description="Basic and acidic residues" evidence="5">
    <location>
        <begin position="206"/>
        <end position="230"/>
    </location>
</feature>
<dbReference type="Gene3D" id="1.20.140.150">
    <property type="match status" value="1"/>
</dbReference>
<comment type="caution">
    <text evidence="7">The sequence shown here is derived from an EMBL/GenBank/DDBJ whole genome shotgun (WGS) entry which is preliminary data.</text>
</comment>
<comment type="subcellular location">
    <subcellularLocation>
        <location evidence="1">Membrane</location>
        <topology evidence="1">Multi-pass membrane protein</topology>
    </subcellularLocation>
</comment>